<organism evidence="2 3">
    <name type="scientific">Heliocybe sulcata</name>
    <dbReference type="NCBI Taxonomy" id="5364"/>
    <lineage>
        <taxon>Eukaryota</taxon>
        <taxon>Fungi</taxon>
        <taxon>Dikarya</taxon>
        <taxon>Basidiomycota</taxon>
        <taxon>Agaricomycotina</taxon>
        <taxon>Agaricomycetes</taxon>
        <taxon>Gloeophyllales</taxon>
        <taxon>Gloeophyllaceae</taxon>
        <taxon>Heliocybe</taxon>
    </lineage>
</organism>
<feature type="region of interest" description="Disordered" evidence="1">
    <location>
        <begin position="32"/>
        <end position="67"/>
    </location>
</feature>
<name>A0A5C3MSR2_9AGAM</name>
<dbReference type="Proteomes" id="UP000305948">
    <property type="component" value="Unassembled WGS sequence"/>
</dbReference>
<feature type="region of interest" description="Disordered" evidence="1">
    <location>
        <begin position="209"/>
        <end position="228"/>
    </location>
</feature>
<accession>A0A5C3MSR2</accession>
<keyword evidence="3" id="KW-1185">Reference proteome</keyword>
<protein>
    <submittedName>
        <fullName evidence="2">Uncharacterized protein</fullName>
    </submittedName>
</protein>
<dbReference type="EMBL" id="ML213527">
    <property type="protein sequence ID" value="TFK46798.1"/>
    <property type="molecule type" value="Genomic_DNA"/>
</dbReference>
<reference evidence="2 3" key="1">
    <citation type="journal article" date="2019" name="Nat. Ecol. Evol.">
        <title>Megaphylogeny resolves global patterns of mushroom evolution.</title>
        <authorList>
            <person name="Varga T."/>
            <person name="Krizsan K."/>
            <person name="Foldi C."/>
            <person name="Dima B."/>
            <person name="Sanchez-Garcia M."/>
            <person name="Sanchez-Ramirez S."/>
            <person name="Szollosi G.J."/>
            <person name="Szarkandi J.G."/>
            <person name="Papp V."/>
            <person name="Albert L."/>
            <person name="Andreopoulos W."/>
            <person name="Angelini C."/>
            <person name="Antonin V."/>
            <person name="Barry K.W."/>
            <person name="Bougher N.L."/>
            <person name="Buchanan P."/>
            <person name="Buyck B."/>
            <person name="Bense V."/>
            <person name="Catcheside P."/>
            <person name="Chovatia M."/>
            <person name="Cooper J."/>
            <person name="Damon W."/>
            <person name="Desjardin D."/>
            <person name="Finy P."/>
            <person name="Geml J."/>
            <person name="Haridas S."/>
            <person name="Hughes K."/>
            <person name="Justo A."/>
            <person name="Karasinski D."/>
            <person name="Kautmanova I."/>
            <person name="Kiss B."/>
            <person name="Kocsube S."/>
            <person name="Kotiranta H."/>
            <person name="LaButti K.M."/>
            <person name="Lechner B.E."/>
            <person name="Liimatainen K."/>
            <person name="Lipzen A."/>
            <person name="Lukacs Z."/>
            <person name="Mihaltcheva S."/>
            <person name="Morgado L.N."/>
            <person name="Niskanen T."/>
            <person name="Noordeloos M.E."/>
            <person name="Ohm R.A."/>
            <person name="Ortiz-Santana B."/>
            <person name="Ovrebo C."/>
            <person name="Racz N."/>
            <person name="Riley R."/>
            <person name="Savchenko A."/>
            <person name="Shiryaev A."/>
            <person name="Soop K."/>
            <person name="Spirin V."/>
            <person name="Szebenyi C."/>
            <person name="Tomsovsky M."/>
            <person name="Tulloss R.E."/>
            <person name="Uehling J."/>
            <person name="Grigoriev I.V."/>
            <person name="Vagvolgyi C."/>
            <person name="Papp T."/>
            <person name="Martin F.M."/>
            <person name="Miettinen O."/>
            <person name="Hibbett D.S."/>
            <person name="Nagy L.G."/>
        </authorList>
    </citation>
    <scope>NUCLEOTIDE SEQUENCE [LARGE SCALE GENOMIC DNA]</scope>
    <source>
        <strain evidence="2 3">OMC1185</strain>
    </source>
</reference>
<feature type="compositionally biased region" description="Basic and acidic residues" evidence="1">
    <location>
        <begin position="33"/>
        <end position="54"/>
    </location>
</feature>
<dbReference type="AlphaFoldDB" id="A0A5C3MSR2"/>
<feature type="compositionally biased region" description="Acidic residues" evidence="1">
    <location>
        <begin position="55"/>
        <end position="65"/>
    </location>
</feature>
<evidence type="ECO:0000256" key="1">
    <source>
        <dbReference type="SAM" id="MobiDB-lite"/>
    </source>
</evidence>
<sequence>MKLTKSVRSFIRYVRLGRGGRNENCDALMAGSREPDIQDHTVLERPSSRLGHREDDDDDEEEEESIPARSLPVARRYVWMASVLSVITEEGSEVTSVASTMEDNLSSRDELGLRRDVFMDPYRASYRSYHASDQPPADRPLNVEDENRLRTSGDQPTEDLQLLQEVVHNIRRHLGNTCQYVEDRSIRKRIADRQKHLLRLERGLRRLQRTGQQAGAEKFAAAKASAND</sequence>
<evidence type="ECO:0000313" key="2">
    <source>
        <dbReference type="EMBL" id="TFK46798.1"/>
    </source>
</evidence>
<evidence type="ECO:0000313" key="3">
    <source>
        <dbReference type="Proteomes" id="UP000305948"/>
    </source>
</evidence>
<proteinExistence type="predicted"/>
<gene>
    <name evidence="2" type="ORF">OE88DRAFT_1667035</name>
</gene>